<dbReference type="Proteomes" id="UP000030848">
    <property type="component" value="Unassembled WGS sequence"/>
</dbReference>
<evidence type="ECO:0000313" key="3">
    <source>
        <dbReference type="Proteomes" id="UP000030848"/>
    </source>
</evidence>
<evidence type="ECO:0000256" key="1">
    <source>
        <dbReference type="SAM" id="MobiDB-lite"/>
    </source>
</evidence>
<comment type="caution">
    <text evidence="2">The sequence shown here is derived from an EMBL/GenBank/DDBJ whole genome shotgun (WGS) entry which is preliminary data.</text>
</comment>
<organism evidence="2 3">
    <name type="scientific">Saccharomonospora viridis</name>
    <dbReference type="NCBI Taxonomy" id="1852"/>
    <lineage>
        <taxon>Bacteria</taxon>
        <taxon>Bacillati</taxon>
        <taxon>Actinomycetota</taxon>
        <taxon>Actinomycetes</taxon>
        <taxon>Pseudonocardiales</taxon>
        <taxon>Pseudonocardiaceae</taxon>
        <taxon>Saccharomonospora</taxon>
    </lineage>
</organism>
<sequence>MSSDVTDVSMPSCGEVAVTAKGGVAARLRRATRPAGEEQASNGERLRR</sequence>
<feature type="region of interest" description="Disordered" evidence="1">
    <location>
        <begin position="28"/>
        <end position="48"/>
    </location>
</feature>
<reference evidence="2 3" key="1">
    <citation type="submission" date="2014-10" db="EMBL/GenBank/DDBJ databases">
        <title>Genome sequence of Micropolyspora internatus JCM3315.</title>
        <authorList>
            <person name="Shin S.-K."/>
            <person name="Yi H."/>
        </authorList>
    </citation>
    <scope>NUCLEOTIDE SEQUENCE [LARGE SCALE GENOMIC DNA]</scope>
    <source>
        <strain evidence="2 3">JCM 3315</strain>
    </source>
</reference>
<dbReference type="AlphaFoldDB" id="A0A837D863"/>
<proteinExistence type="predicted"/>
<evidence type="ECO:0000313" key="2">
    <source>
        <dbReference type="EMBL" id="KHF43993.1"/>
    </source>
</evidence>
<dbReference type="EMBL" id="JRZE01000004">
    <property type="protein sequence ID" value="KHF43993.1"/>
    <property type="molecule type" value="Genomic_DNA"/>
</dbReference>
<accession>A0A837D863</accession>
<name>A0A837D863_9PSEU</name>
<protein>
    <submittedName>
        <fullName evidence="2">Uncharacterized protein</fullName>
    </submittedName>
</protein>
<gene>
    <name evidence="2" type="ORF">MINT15_22980</name>
</gene>